<evidence type="ECO:0000256" key="4">
    <source>
        <dbReference type="ARBA" id="ARBA00012076"/>
    </source>
</evidence>
<organism evidence="16 17">
    <name type="scientific">Pseudaeromonas sharmana</name>
    <dbReference type="NCBI Taxonomy" id="328412"/>
    <lineage>
        <taxon>Bacteria</taxon>
        <taxon>Pseudomonadati</taxon>
        <taxon>Pseudomonadota</taxon>
        <taxon>Gammaproteobacteria</taxon>
        <taxon>Aeromonadales</taxon>
        <taxon>Aeromonadaceae</taxon>
        <taxon>Pseudaeromonas</taxon>
    </lineage>
</organism>
<comment type="caution">
    <text evidence="16">The sequence shown here is derived from an EMBL/GenBank/DDBJ whole genome shotgun (WGS) entry which is preliminary data.</text>
</comment>
<evidence type="ECO:0000256" key="7">
    <source>
        <dbReference type="ARBA" id="ARBA00023002"/>
    </source>
</evidence>
<evidence type="ECO:0000256" key="2">
    <source>
        <dbReference type="ARBA" id="ARBA00007005"/>
    </source>
</evidence>
<protein>
    <recommendedName>
        <fullName evidence="4">enoyl-CoA hydratase</fullName>
        <ecNumber evidence="4">4.2.1.17</ecNumber>
    </recommendedName>
</protein>
<dbReference type="InterPro" id="IPR001753">
    <property type="entry name" value="Enoyl-CoA_hydra/iso"/>
</dbReference>
<keyword evidence="9" id="KW-0443">Lipid metabolism</keyword>
<evidence type="ECO:0000256" key="10">
    <source>
        <dbReference type="ARBA" id="ARBA00023239"/>
    </source>
</evidence>
<keyword evidence="8" id="KW-0520">NAD</keyword>
<dbReference type="EC" id="4.2.1.17" evidence="4"/>
<dbReference type="InterPro" id="IPR006108">
    <property type="entry name" value="3HC_DH_C"/>
</dbReference>
<dbReference type="Gene3D" id="3.90.226.10">
    <property type="entry name" value="2-enoyl-CoA Hydratase, Chain A, domain 1"/>
    <property type="match status" value="1"/>
</dbReference>
<dbReference type="Gene3D" id="3.40.50.720">
    <property type="entry name" value="NAD(P)-binding Rossmann-like Domain"/>
    <property type="match status" value="1"/>
</dbReference>
<dbReference type="InterPro" id="IPR050136">
    <property type="entry name" value="FA_oxidation_alpha_subunit"/>
</dbReference>
<comment type="similarity">
    <text evidence="3">In the N-terminal section; belongs to the enoyl-CoA hydratase/isomerase family.</text>
</comment>
<dbReference type="Pfam" id="PF00725">
    <property type="entry name" value="3HCDH"/>
    <property type="match status" value="2"/>
</dbReference>
<feature type="domain" description="3-hydroxyacyl-CoA dehydrogenase C-terminal" evidence="14">
    <location>
        <begin position="623"/>
        <end position="704"/>
    </location>
</feature>
<dbReference type="Pfam" id="PF02737">
    <property type="entry name" value="3HCDH_N"/>
    <property type="match status" value="1"/>
</dbReference>
<dbReference type="PROSITE" id="PS00067">
    <property type="entry name" value="3HCDH"/>
    <property type="match status" value="1"/>
</dbReference>
<evidence type="ECO:0000256" key="13">
    <source>
        <dbReference type="RuleBase" id="RU003707"/>
    </source>
</evidence>
<dbReference type="InterPro" id="IPR018376">
    <property type="entry name" value="Enoyl-CoA_hyd/isom_CS"/>
</dbReference>
<evidence type="ECO:0000256" key="6">
    <source>
        <dbReference type="ARBA" id="ARBA00022963"/>
    </source>
</evidence>
<dbReference type="Gene3D" id="1.10.1040.50">
    <property type="match status" value="1"/>
</dbReference>
<dbReference type="InterPro" id="IPR008927">
    <property type="entry name" value="6-PGluconate_DH-like_C_sf"/>
</dbReference>
<keyword evidence="17" id="KW-1185">Reference proteome</keyword>
<dbReference type="InterPro" id="IPR029045">
    <property type="entry name" value="ClpP/crotonase-like_dom_sf"/>
</dbReference>
<accession>A0ABV8CLE7</accession>
<evidence type="ECO:0000259" key="15">
    <source>
        <dbReference type="Pfam" id="PF02737"/>
    </source>
</evidence>
<proteinExistence type="inferred from homology"/>
<dbReference type="PANTHER" id="PTHR43612">
    <property type="entry name" value="TRIFUNCTIONAL ENZYME SUBUNIT ALPHA"/>
    <property type="match status" value="1"/>
</dbReference>
<dbReference type="SUPFAM" id="SSF48179">
    <property type="entry name" value="6-phosphogluconate dehydrogenase C-terminal domain-like"/>
    <property type="match status" value="2"/>
</dbReference>
<dbReference type="Proteomes" id="UP001595692">
    <property type="component" value="Unassembled WGS sequence"/>
</dbReference>
<keyword evidence="6" id="KW-0442">Lipid degradation</keyword>
<evidence type="ECO:0000256" key="3">
    <source>
        <dbReference type="ARBA" id="ARBA00008750"/>
    </source>
</evidence>
<evidence type="ECO:0000256" key="11">
    <source>
        <dbReference type="ARBA" id="ARBA00023268"/>
    </source>
</evidence>
<keyword evidence="5" id="KW-0276">Fatty acid metabolism</keyword>
<dbReference type="InterPro" id="IPR036291">
    <property type="entry name" value="NAD(P)-bd_dom_sf"/>
</dbReference>
<evidence type="ECO:0000259" key="14">
    <source>
        <dbReference type="Pfam" id="PF00725"/>
    </source>
</evidence>
<gene>
    <name evidence="16" type="ORF">ACFOSS_05935</name>
</gene>
<dbReference type="SUPFAM" id="SSF52096">
    <property type="entry name" value="ClpP/crotonase"/>
    <property type="match status" value="1"/>
</dbReference>
<evidence type="ECO:0000256" key="5">
    <source>
        <dbReference type="ARBA" id="ARBA00022832"/>
    </source>
</evidence>
<dbReference type="EMBL" id="JBHSAF010000005">
    <property type="protein sequence ID" value="MFC3913005.1"/>
    <property type="molecule type" value="Genomic_DNA"/>
</dbReference>
<keyword evidence="10" id="KW-0456">Lyase</keyword>
<evidence type="ECO:0000256" key="1">
    <source>
        <dbReference type="ARBA" id="ARBA00005005"/>
    </source>
</evidence>
<dbReference type="CDD" id="cd06558">
    <property type="entry name" value="crotonase-like"/>
    <property type="match status" value="1"/>
</dbReference>
<keyword evidence="7" id="KW-0560">Oxidoreductase</keyword>
<sequence length="708" mass="77859">MSYDGTSLHLEQDNAGFATLTFSAASSVNKLDRRTLTELEDVIQMLEHSPDTQGLIIRSGKSHFIVGADVHEFLGLFALPESELELWLTQVNRLFCRLETLPFPTISVLNGHVLGGGCELALSTDFRLAEPSVRIGLPETRLGIMPGWGGSVRLPRLIGLEPALDLIIGGEEVNPDQALSLGWIDAISPPDHILTEAKKMLTAAVNGTLNWHQHRQRKQQPLSYPEPELSLIMQLVTARLKQRVSAHYPAPFHAMQSMLSSHQQSFAQALETERAHFLILTRTPQAEALVGNFLNEQHVKNKARSLSAPTAVHRVSIIGAGIMGAGIAYQCLRQQCEVWIKDIRPDALQQCCHQVGELLERDLAKARLTAAQMAQCLSRLHGTLDDRTLADSDITIEAVSENVSLKQRLLQETERQLTPGALMTTNTSAIPITQLASGLTAADRFCGLHFFNPVPRMPLIEIIRGPHTSQAALSEVVAFALALGKTPIIVNDCPGFFVNRVLFAYLSAFRHLLSQGISPYQIDAVMEQYFGWPMGPARLLDTIGLDTAQHATQILAAGYPERMGLPAADGMEALIKLGWHGKKNGGGFYLYPDDGKAHYPNPEWPQIQDTPTMGAITEQELSERMMIPLLNEAVRCLQEGIIATPAEGDMALLLGLGFPAFRGGPFRYLQQWGLAHYIAAAEHRAAQGALYIVPETLHRMVQQGAHFY</sequence>
<dbReference type="PANTHER" id="PTHR43612:SF3">
    <property type="entry name" value="TRIFUNCTIONAL ENZYME SUBUNIT ALPHA, MITOCHONDRIAL"/>
    <property type="match status" value="1"/>
</dbReference>
<dbReference type="InterPro" id="IPR006180">
    <property type="entry name" value="3-OHacyl-CoA_DH_CS"/>
</dbReference>
<evidence type="ECO:0000256" key="8">
    <source>
        <dbReference type="ARBA" id="ARBA00023027"/>
    </source>
</evidence>
<comment type="similarity">
    <text evidence="13">Belongs to the enoyl-CoA hydratase/isomerase family.</text>
</comment>
<feature type="domain" description="3-hydroxyacyl-CoA dehydrogenase NAD binding" evidence="15">
    <location>
        <begin position="315"/>
        <end position="493"/>
    </location>
</feature>
<dbReference type="Pfam" id="PF00378">
    <property type="entry name" value="ECH_1"/>
    <property type="match status" value="1"/>
</dbReference>
<name>A0ABV8CLE7_9GAMM</name>
<keyword evidence="11" id="KW-0511">Multifunctional enzyme</keyword>
<evidence type="ECO:0000313" key="17">
    <source>
        <dbReference type="Proteomes" id="UP001595692"/>
    </source>
</evidence>
<dbReference type="SUPFAM" id="SSF51735">
    <property type="entry name" value="NAD(P)-binding Rossmann-fold domains"/>
    <property type="match status" value="1"/>
</dbReference>
<comment type="pathway">
    <text evidence="1">Lipid metabolism; fatty acid beta-oxidation.</text>
</comment>
<dbReference type="RefSeq" id="WP_377151232.1">
    <property type="nucleotide sequence ID" value="NZ_JBHSAF010000005.1"/>
</dbReference>
<comment type="catalytic activity">
    <reaction evidence="12">
        <text>a (3S)-3-hydroxyacyl-CoA + NAD(+) = a 3-oxoacyl-CoA + NADH + H(+)</text>
        <dbReference type="Rhea" id="RHEA:22432"/>
        <dbReference type="ChEBI" id="CHEBI:15378"/>
        <dbReference type="ChEBI" id="CHEBI:57318"/>
        <dbReference type="ChEBI" id="CHEBI:57540"/>
        <dbReference type="ChEBI" id="CHEBI:57945"/>
        <dbReference type="ChEBI" id="CHEBI:90726"/>
        <dbReference type="EC" id="1.1.1.35"/>
    </reaction>
</comment>
<evidence type="ECO:0000256" key="12">
    <source>
        <dbReference type="ARBA" id="ARBA00049556"/>
    </source>
</evidence>
<evidence type="ECO:0000256" key="9">
    <source>
        <dbReference type="ARBA" id="ARBA00023098"/>
    </source>
</evidence>
<dbReference type="InterPro" id="IPR006176">
    <property type="entry name" value="3-OHacyl-CoA_DH_NAD-bd"/>
</dbReference>
<reference evidence="17" key="1">
    <citation type="journal article" date="2019" name="Int. J. Syst. Evol. Microbiol.">
        <title>The Global Catalogue of Microorganisms (GCM) 10K type strain sequencing project: providing services to taxonomists for standard genome sequencing and annotation.</title>
        <authorList>
            <consortium name="The Broad Institute Genomics Platform"/>
            <consortium name="The Broad Institute Genome Sequencing Center for Infectious Disease"/>
            <person name="Wu L."/>
            <person name="Ma J."/>
        </authorList>
    </citation>
    <scope>NUCLEOTIDE SEQUENCE [LARGE SCALE GENOMIC DNA]</scope>
    <source>
        <strain evidence="17">CCUG 54939</strain>
    </source>
</reference>
<comment type="similarity">
    <text evidence="2">In the central section; belongs to the 3-hydroxyacyl-CoA dehydrogenase family.</text>
</comment>
<dbReference type="PROSITE" id="PS00166">
    <property type="entry name" value="ENOYL_COA_HYDRATASE"/>
    <property type="match status" value="1"/>
</dbReference>
<evidence type="ECO:0000313" key="16">
    <source>
        <dbReference type="EMBL" id="MFC3913005.1"/>
    </source>
</evidence>
<feature type="domain" description="3-hydroxyacyl-CoA dehydrogenase C-terminal" evidence="14">
    <location>
        <begin position="495"/>
        <end position="591"/>
    </location>
</feature>